<dbReference type="PRINTS" id="PR00095">
    <property type="entry name" value="ANTSNTHASEI"/>
</dbReference>
<dbReference type="InterPro" id="IPR019999">
    <property type="entry name" value="Anth_synth_I-like"/>
</dbReference>
<dbReference type="GO" id="GO:0000162">
    <property type="term" value="P:L-tryptophan biosynthetic process"/>
    <property type="evidence" value="ECO:0007669"/>
    <property type="project" value="TreeGrafter"/>
</dbReference>
<gene>
    <name evidence="2" type="ORF">EOD73_15400</name>
</gene>
<keyword evidence="2" id="KW-0808">Transferase</keyword>
<protein>
    <submittedName>
        <fullName evidence="2">Bifunctional aminodeoxychorismate synthase component I/aminotransferase</fullName>
    </submittedName>
</protein>
<keyword evidence="3" id="KW-1185">Reference proteome</keyword>
<dbReference type="Gene3D" id="3.30.470.10">
    <property type="match status" value="1"/>
</dbReference>
<dbReference type="Proteomes" id="UP000288587">
    <property type="component" value="Unassembled WGS sequence"/>
</dbReference>
<dbReference type="Gene3D" id="3.20.10.10">
    <property type="entry name" value="D-amino Acid Aminotransferase, subunit A, domain 2"/>
    <property type="match status" value="1"/>
</dbReference>
<dbReference type="PANTHER" id="PTHR11236:SF50">
    <property type="entry name" value="AMINODEOXYCHORISMATE SYNTHASE COMPONENT 1"/>
    <property type="match status" value="1"/>
</dbReference>
<organism evidence="2 3">
    <name type="scientific">Inhella crocodyli</name>
    <dbReference type="NCBI Taxonomy" id="2499851"/>
    <lineage>
        <taxon>Bacteria</taxon>
        <taxon>Pseudomonadati</taxon>
        <taxon>Pseudomonadota</taxon>
        <taxon>Betaproteobacteria</taxon>
        <taxon>Burkholderiales</taxon>
        <taxon>Sphaerotilaceae</taxon>
        <taxon>Inhella</taxon>
    </lineage>
</organism>
<comment type="caution">
    <text evidence="2">The sequence shown here is derived from an EMBL/GenBank/DDBJ whole genome shotgun (WGS) entry which is preliminary data.</text>
</comment>
<reference evidence="2 3" key="1">
    <citation type="submission" date="2019-01" db="EMBL/GenBank/DDBJ databases">
        <authorList>
            <person name="Chen W.-M."/>
        </authorList>
    </citation>
    <scope>NUCLEOTIDE SEQUENCE [LARGE SCALE GENOMIC DNA]</scope>
    <source>
        <strain evidence="2 3">CCP-18</strain>
    </source>
</reference>
<dbReference type="SUPFAM" id="SSF56322">
    <property type="entry name" value="ADC synthase"/>
    <property type="match status" value="1"/>
</dbReference>
<evidence type="ECO:0000313" key="2">
    <source>
        <dbReference type="EMBL" id="RVT83148.1"/>
    </source>
</evidence>
<dbReference type="InterPro" id="IPR043131">
    <property type="entry name" value="BCAT-like_N"/>
</dbReference>
<evidence type="ECO:0000313" key="3">
    <source>
        <dbReference type="Proteomes" id="UP000288587"/>
    </source>
</evidence>
<dbReference type="SUPFAM" id="SSF56752">
    <property type="entry name" value="D-aminoacid aminotransferase-like PLP-dependent enzymes"/>
    <property type="match status" value="1"/>
</dbReference>
<dbReference type="GO" id="GO:0046820">
    <property type="term" value="F:4-amino-4-deoxychorismate synthase activity"/>
    <property type="evidence" value="ECO:0007669"/>
    <property type="project" value="TreeGrafter"/>
</dbReference>
<name>A0A3S2XNB4_9BURK</name>
<dbReference type="OrthoDB" id="9803598at2"/>
<dbReference type="InterPro" id="IPR036038">
    <property type="entry name" value="Aminotransferase-like"/>
</dbReference>
<dbReference type="Pfam" id="PF00425">
    <property type="entry name" value="Chorismate_bind"/>
    <property type="match status" value="1"/>
</dbReference>
<dbReference type="EMBL" id="SACM01000005">
    <property type="protein sequence ID" value="RVT83148.1"/>
    <property type="molecule type" value="Genomic_DNA"/>
</dbReference>
<dbReference type="InterPro" id="IPR043132">
    <property type="entry name" value="BCAT-like_C"/>
</dbReference>
<dbReference type="InterPro" id="IPR001544">
    <property type="entry name" value="Aminotrans_IV"/>
</dbReference>
<sequence length="585" mass="63093">MAREDGERVRGQWATPPDAWLCARSADELARVLNQAHAEAQSGAWVLGGLRYEAGPALDPRLSAPPAEGWLAAFAVYRRAPEPWSPVAHEGVRSDAWVQALHDEAQDAAAIERVRDYIRAGDCYQVNLTTRLASRLAPGVPLAALFHGLHAAQPGGFSLFLAEMAGEGGVASVSPELFFDWRPLPDHPATWLLAAQPMKGTAARGTDRASDEAAQAHLRTSDKERAENLMIVDLLRNDLGRVARVGSVRVPRLFELHELPTVWQMTSTVTAVTPPQRTLAEVFAALFPCGSVTGAPKRRAMEVIAELEGAPRGWYCGALGLIQPGGAATFNVPIRTVEVPADGALRAGVGSGITLDAEPAPELAEWRAKTRFLARAQAPIAALETLRLDGGAYPMRAAHLARLAATARHFGLRHRAADVQQALEAVASAHPKGAWRVRLTLAADGHAATQVQPLTEPPSSVVLSLAQQPMPTRGPLAEFIQHKTTRREVYEAQAATKPPEAWDLVLFNEAGELTEGTFGNLALRLDGRWLTPRREAGLLPGVGRAHWLAQGRIAEARLTLDDLARAEGLAWFNALRGWLPALLLE</sequence>
<keyword evidence="2" id="KW-0032">Aminotransferase</keyword>
<dbReference type="PANTHER" id="PTHR11236">
    <property type="entry name" value="AMINOBENZOATE/ANTHRANILATE SYNTHASE"/>
    <property type="match status" value="1"/>
</dbReference>
<dbReference type="Gene3D" id="3.60.120.10">
    <property type="entry name" value="Anthranilate synthase"/>
    <property type="match status" value="1"/>
</dbReference>
<evidence type="ECO:0000259" key="1">
    <source>
        <dbReference type="Pfam" id="PF00425"/>
    </source>
</evidence>
<dbReference type="InterPro" id="IPR015890">
    <property type="entry name" value="Chorismate_C"/>
</dbReference>
<dbReference type="AlphaFoldDB" id="A0A3S2XNB4"/>
<dbReference type="Pfam" id="PF01063">
    <property type="entry name" value="Aminotran_4"/>
    <property type="match status" value="1"/>
</dbReference>
<dbReference type="InterPro" id="IPR005801">
    <property type="entry name" value="ADC_synthase"/>
</dbReference>
<accession>A0A3S2XNB4</accession>
<feature type="domain" description="Chorismate-utilising enzyme C-terminal" evidence="1">
    <location>
        <begin position="109"/>
        <end position="369"/>
    </location>
</feature>
<proteinExistence type="predicted"/>